<feature type="chain" id="PRO_5040262226" evidence="1">
    <location>
        <begin position="23"/>
        <end position="109"/>
    </location>
</feature>
<comment type="caution">
    <text evidence="2">The sequence shown here is derived from an EMBL/GenBank/DDBJ whole genome shotgun (WGS) entry which is preliminary data.</text>
</comment>
<organism evidence="2 3">
    <name type="scientific">Claviceps aff. purpurea</name>
    <dbReference type="NCBI Taxonomy" id="1967640"/>
    <lineage>
        <taxon>Eukaryota</taxon>
        <taxon>Fungi</taxon>
        <taxon>Dikarya</taxon>
        <taxon>Ascomycota</taxon>
        <taxon>Pezizomycotina</taxon>
        <taxon>Sordariomycetes</taxon>
        <taxon>Hypocreomycetidae</taxon>
        <taxon>Hypocreales</taxon>
        <taxon>Clavicipitaceae</taxon>
        <taxon>Claviceps</taxon>
    </lineage>
</organism>
<evidence type="ECO:0000313" key="3">
    <source>
        <dbReference type="Proteomes" id="UP000707071"/>
    </source>
</evidence>
<keyword evidence="1" id="KW-0732">Signal</keyword>
<evidence type="ECO:0000256" key="1">
    <source>
        <dbReference type="SAM" id="SignalP"/>
    </source>
</evidence>
<gene>
    <name evidence="2" type="ORF">E4U09_004049</name>
</gene>
<dbReference type="PROSITE" id="PS51257">
    <property type="entry name" value="PROKAR_LIPOPROTEIN"/>
    <property type="match status" value="1"/>
</dbReference>
<protein>
    <submittedName>
        <fullName evidence="2">Uncharacterized protein</fullName>
    </submittedName>
</protein>
<proteinExistence type="predicted"/>
<sequence>MVMLKSLMIAVLAAITPHATSGSCTPGLNYCYDTLVKYSKKQTLSVDRDAKAVDYDSAKLQQAIDLLNQPSVPANKIKFHCNDDQSVTVNRTCVKLCVDGGRGRSDFCY</sequence>
<reference evidence="2 3" key="1">
    <citation type="journal article" date="2020" name="bioRxiv">
        <title>Whole genome comparisons of ergot fungi reveals the divergence and evolution of species within the genus Claviceps are the result of varying mechanisms driving genome evolution and host range expansion.</title>
        <authorList>
            <person name="Wyka S.A."/>
            <person name="Mondo S.J."/>
            <person name="Liu M."/>
            <person name="Dettman J."/>
            <person name="Nalam V."/>
            <person name="Broders K.D."/>
        </authorList>
    </citation>
    <scope>NUCLEOTIDE SEQUENCE [LARGE SCALE GENOMIC DNA]</scope>
    <source>
        <strain evidence="2 3">Clav52</strain>
    </source>
</reference>
<name>A0A9P7QIG3_9HYPO</name>
<evidence type="ECO:0000313" key="2">
    <source>
        <dbReference type="EMBL" id="KAG6291192.1"/>
    </source>
</evidence>
<accession>A0A9P7QIG3</accession>
<keyword evidence="3" id="KW-1185">Reference proteome</keyword>
<dbReference type="AlphaFoldDB" id="A0A9P7QIG3"/>
<dbReference type="EMBL" id="SRRH01000322">
    <property type="protein sequence ID" value="KAG6291192.1"/>
    <property type="molecule type" value="Genomic_DNA"/>
</dbReference>
<feature type="signal peptide" evidence="1">
    <location>
        <begin position="1"/>
        <end position="22"/>
    </location>
</feature>
<dbReference type="Proteomes" id="UP000707071">
    <property type="component" value="Unassembled WGS sequence"/>
</dbReference>